<dbReference type="InterPro" id="IPR023393">
    <property type="entry name" value="START-like_dom_sf"/>
</dbReference>
<dbReference type="Proteomes" id="UP000789595">
    <property type="component" value="Unassembled WGS sequence"/>
</dbReference>
<dbReference type="AlphaFoldDB" id="A0A7S4A3N9"/>
<dbReference type="EMBL" id="CAKKNE010000004">
    <property type="protein sequence ID" value="CAH0374043.1"/>
    <property type="molecule type" value="Genomic_DNA"/>
</dbReference>
<reference evidence="1" key="1">
    <citation type="submission" date="2021-01" db="EMBL/GenBank/DDBJ databases">
        <authorList>
            <person name="Corre E."/>
            <person name="Pelletier E."/>
            <person name="Niang G."/>
            <person name="Scheremetjew M."/>
            <person name="Finn R."/>
            <person name="Kale V."/>
            <person name="Holt S."/>
            <person name="Cochrane G."/>
            <person name="Meng A."/>
            <person name="Brown T."/>
            <person name="Cohen L."/>
        </authorList>
    </citation>
    <scope>NUCLEOTIDE SEQUENCE</scope>
    <source>
        <strain evidence="1">CCMP1756</strain>
    </source>
</reference>
<reference evidence="2" key="2">
    <citation type="submission" date="2021-11" db="EMBL/GenBank/DDBJ databases">
        <authorList>
            <consortium name="Genoscope - CEA"/>
            <person name="William W."/>
        </authorList>
    </citation>
    <scope>NUCLEOTIDE SEQUENCE</scope>
</reference>
<evidence type="ECO:0000313" key="2">
    <source>
        <dbReference type="EMBL" id="CAH0374043.1"/>
    </source>
</evidence>
<dbReference type="Gene3D" id="3.30.530.20">
    <property type="match status" value="1"/>
</dbReference>
<dbReference type="SUPFAM" id="SSF55961">
    <property type="entry name" value="Bet v1-like"/>
    <property type="match status" value="1"/>
</dbReference>
<proteinExistence type="predicted"/>
<evidence type="ECO:0000313" key="1">
    <source>
        <dbReference type="EMBL" id="CAE0702589.1"/>
    </source>
</evidence>
<sequence length="344" mass="38648">MAALIPPAAAAPAAAAQGSNASASMDAIRKHAADARWLDALDALDALSADEIDDEALAAEVRHHGGRFRSARAAFEDPDDDNHQWQGRTERFGVETAFRYDEDGLLWLRTAGNMEDVDLFHTVAVLREIQLFGEWIPFLRQSCVVKAQDFARLLAHFTIGVRGVLSRDCVFRVAACNHALSGASLFFEGRSLDDDVTEWNGAAVPPRDRSWGMDRMVVRDFYARVQFLSQFAQRCEVVVCVDLRTRLPRAVLDFFMKRLVGLFIWLWRRQSRYVSAHEQCPHRDAIAKDPAFYDEWLRPKFVEFCAAQGWDGGELVVDPADIEPDVVHDEAPPTGLFARLNPFG</sequence>
<evidence type="ECO:0000313" key="3">
    <source>
        <dbReference type="Proteomes" id="UP000789595"/>
    </source>
</evidence>
<evidence type="ECO:0008006" key="4">
    <source>
        <dbReference type="Google" id="ProtNLM"/>
    </source>
</evidence>
<gene>
    <name evidence="1" type="ORF">PCAL00307_LOCUS18034</name>
    <name evidence="2" type="ORF">PECAL_4P13000</name>
</gene>
<keyword evidence="3" id="KW-1185">Reference proteome</keyword>
<name>A0A7S4A3N9_9STRA</name>
<protein>
    <recommendedName>
        <fullName evidence="4">START domain-containing protein</fullName>
    </recommendedName>
</protein>
<organism evidence="1">
    <name type="scientific">Pelagomonas calceolata</name>
    <dbReference type="NCBI Taxonomy" id="35677"/>
    <lineage>
        <taxon>Eukaryota</taxon>
        <taxon>Sar</taxon>
        <taxon>Stramenopiles</taxon>
        <taxon>Ochrophyta</taxon>
        <taxon>Pelagophyceae</taxon>
        <taxon>Pelagomonadales</taxon>
        <taxon>Pelagomonadaceae</taxon>
        <taxon>Pelagomonas</taxon>
    </lineage>
</organism>
<dbReference type="EMBL" id="HBIW01020925">
    <property type="protein sequence ID" value="CAE0702589.1"/>
    <property type="molecule type" value="Transcribed_RNA"/>
</dbReference>
<dbReference type="OrthoDB" id="1295045at2759"/>
<accession>A0A7S4A3N9</accession>